<proteinExistence type="inferred from homology"/>
<dbReference type="Pfam" id="PF01144">
    <property type="entry name" value="CoA_trans"/>
    <property type="match status" value="1"/>
</dbReference>
<dbReference type="GO" id="GO:0047371">
    <property type="term" value="F:butyrate-acetoacetate CoA-transferase activity"/>
    <property type="evidence" value="ECO:0007669"/>
    <property type="project" value="UniProtKB-EC"/>
</dbReference>
<dbReference type="SUPFAM" id="SSF100950">
    <property type="entry name" value="NagB/RpiA/CoA transferase-like"/>
    <property type="match status" value="1"/>
</dbReference>
<comment type="similarity">
    <text evidence="1">Belongs to the 3-oxoacid CoA-transferase subunit B family.</text>
</comment>
<accession>A0ABM9A0S6</accession>
<dbReference type="EC" id="2.8.3.9" evidence="3"/>
<dbReference type="RefSeq" id="WP_237360322.1">
    <property type="nucleotide sequence ID" value="NZ_CAKLDM010000001.1"/>
</dbReference>
<organism evidence="3 4">
    <name type="scientific">Vibrio marisflavi CECT 7928</name>
    <dbReference type="NCBI Taxonomy" id="634439"/>
    <lineage>
        <taxon>Bacteria</taxon>
        <taxon>Pseudomonadati</taxon>
        <taxon>Pseudomonadota</taxon>
        <taxon>Gammaproteobacteria</taxon>
        <taxon>Vibrionales</taxon>
        <taxon>Vibrionaceae</taxon>
        <taxon>Vibrio</taxon>
    </lineage>
</organism>
<reference evidence="3" key="1">
    <citation type="submission" date="2021-11" db="EMBL/GenBank/DDBJ databases">
        <authorList>
            <person name="Rodrigo-Torres L."/>
            <person name="Arahal R. D."/>
            <person name="Lucena T."/>
        </authorList>
    </citation>
    <scope>NUCLEOTIDE SEQUENCE</scope>
    <source>
        <strain evidence="3">CECT 7928</strain>
    </source>
</reference>
<evidence type="ECO:0000313" key="4">
    <source>
        <dbReference type="Proteomes" id="UP000838748"/>
    </source>
</evidence>
<dbReference type="NCBIfam" id="TIGR02428">
    <property type="entry name" value="pcaJ_scoB_fam"/>
    <property type="match status" value="1"/>
</dbReference>
<evidence type="ECO:0000256" key="2">
    <source>
        <dbReference type="ARBA" id="ARBA00022679"/>
    </source>
</evidence>
<evidence type="ECO:0000313" key="3">
    <source>
        <dbReference type="EMBL" id="CAH0537119.1"/>
    </source>
</evidence>
<sequence length="222" mass="23582">MKSEANSIIRKRIAKRVAKELHDGDIVNLGIGLPSLVADEVNNNIEVLFHAENGLMGIDSLASLELADPDLINAGAQHISAVQGASYFDSADSFAIIRGGHVDVSVLGALEVDEHGNLASWIIPGKMVPGMGGAMDLVVGAKKVIVAMEHTNKGKPKLLKQCTLPLTAVNQVNLIVTELGVFEVTPSGLLMKEIAEGISIDEVQDKTEASILVDRKTLKIFS</sequence>
<comment type="caution">
    <text evidence="3">The sequence shown here is derived from an EMBL/GenBank/DDBJ whole genome shotgun (WGS) entry which is preliminary data.</text>
</comment>
<keyword evidence="4" id="KW-1185">Reference proteome</keyword>
<dbReference type="SMART" id="SM00882">
    <property type="entry name" value="CoA_trans"/>
    <property type="match status" value="1"/>
</dbReference>
<gene>
    <name evidence="3" type="primary">ctfB</name>
    <name evidence="3" type="ORF">VMF7928_00948</name>
</gene>
<dbReference type="EMBL" id="CAKLDM010000001">
    <property type="protein sequence ID" value="CAH0537119.1"/>
    <property type="molecule type" value="Genomic_DNA"/>
</dbReference>
<keyword evidence="2 3" id="KW-0808">Transferase</keyword>
<evidence type="ECO:0000256" key="1">
    <source>
        <dbReference type="ARBA" id="ARBA00007047"/>
    </source>
</evidence>
<dbReference type="InterPro" id="IPR012791">
    <property type="entry name" value="3-oxoacid_CoA-transf_B"/>
</dbReference>
<dbReference type="InterPro" id="IPR037171">
    <property type="entry name" value="NagB/RpiA_transferase-like"/>
</dbReference>
<name>A0ABM9A0S6_9VIBR</name>
<dbReference type="PANTHER" id="PTHR13707:SF57">
    <property type="entry name" value="SUCCINYL-COA:3-KETOACID COENZYME A TRANSFERASE SUBUNIT B-RELATED"/>
    <property type="match status" value="1"/>
</dbReference>
<dbReference type="Proteomes" id="UP000838748">
    <property type="component" value="Unassembled WGS sequence"/>
</dbReference>
<dbReference type="InterPro" id="IPR004165">
    <property type="entry name" value="CoA_trans_fam_I"/>
</dbReference>
<dbReference type="PANTHER" id="PTHR13707">
    <property type="entry name" value="KETOACID-COENZYME A TRANSFERASE"/>
    <property type="match status" value="1"/>
</dbReference>
<protein>
    <submittedName>
        <fullName evidence="3">Butyrate--acetoacetate CoA-transferase subunit B</fullName>
        <ecNumber evidence="3">2.8.3.9</ecNumber>
    </submittedName>
</protein>
<dbReference type="Gene3D" id="3.40.1080.10">
    <property type="entry name" value="Glutaconate Coenzyme A-transferase"/>
    <property type="match status" value="1"/>
</dbReference>